<dbReference type="PANTHER" id="PTHR19307">
    <property type="entry name" value="TUMOR PROTEIN D52"/>
    <property type="match status" value="1"/>
</dbReference>
<dbReference type="GO" id="GO:0005737">
    <property type="term" value="C:cytoplasm"/>
    <property type="evidence" value="ECO:0007669"/>
    <property type="project" value="TreeGrafter"/>
</dbReference>
<name>U5EZ65_9DIPT</name>
<protein>
    <recommendedName>
        <fullName evidence="6">Tumor protein d54</fullName>
    </recommendedName>
</protein>
<organism evidence="5">
    <name type="scientific">Corethrella appendiculata</name>
    <dbReference type="NCBI Taxonomy" id="1370023"/>
    <lineage>
        <taxon>Eukaryota</taxon>
        <taxon>Metazoa</taxon>
        <taxon>Ecdysozoa</taxon>
        <taxon>Arthropoda</taxon>
        <taxon>Hexapoda</taxon>
        <taxon>Insecta</taxon>
        <taxon>Pterygota</taxon>
        <taxon>Neoptera</taxon>
        <taxon>Endopterygota</taxon>
        <taxon>Diptera</taxon>
        <taxon>Nematocera</taxon>
        <taxon>Culicoidea</taxon>
        <taxon>Chaoboridae</taxon>
        <taxon>Corethrella</taxon>
    </lineage>
</organism>
<sequence>MAETPTDQKIGDVSPAASVTSVEIANEFAALTVEEQERQRAEWSQELARVEEEIVTLRTVLQSKIRHASELKRKLGITMFKEIQDDFQQGIKNVKESNVYQTVESKIGEISKAVVEAPIYQKTESVIKSTAGKTTSVFGGISSKVSQKLTEMKHSDSFRSFEERVGSAYENVKSKVSTRSNSISSLNEENGERRSSVNIQSPTIPEEKPIQ</sequence>
<keyword evidence="2 3" id="KW-0175">Coiled coil</keyword>
<evidence type="ECO:0000313" key="5">
    <source>
        <dbReference type="EMBL" id="JAB58518.1"/>
    </source>
</evidence>
<dbReference type="PANTHER" id="PTHR19307:SF14">
    <property type="entry name" value="TUMOR PROTEIN D52"/>
    <property type="match status" value="1"/>
</dbReference>
<accession>U5EZ65</accession>
<evidence type="ECO:0000256" key="4">
    <source>
        <dbReference type="SAM" id="MobiDB-lite"/>
    </source>
</evidence>
<evidence type="ECO:0000256" key="3">
    <source>
        <dbReference type="SAM" id="Coils"/>
    </source>
</evidence>
<dbReference type="InterPro" id="IPR007327">
    <property type="entry name" value="TPD52"/>
</dbReference>
<feature type="compositionally biased region" description="Polar residues" evidence="4">
    <location>
        <begin position="174"/>
        <end position="188"/>
    </location>
</feature>
<feature type="region of interest" description="Disordered" evidence="4">
    <location>
        <begin position="172"/>
        <end position="211"/>
    </location>
</feature>
<proteinExistence type="evidence at transcript level"/>
<reference evidence="5" key="1">
    <citation type="journal article" date="2014" name="Insect Biochem. Mol. Biol.">
        <title>An insight into the sialome of the frog biting fly, Corethrella appendiculata.</title>
        <authorList>
            <person name="Ribeiro J.M.C."/>
            <person name="Chagas A.C."/>
            <person name="Pham V.M."/>
            <person name="Lounibos L.P."/>
            <person name="Calvo E."/>
        </authorList>
    </citation>
    <scope>NUCLEOTIDE SEQUENCE</scope>
    <source>
        <tissue evidence="5">Salivary glands</tissue>
    </source>
</reference>
<evidence type="ECO:0008006" key="6">
    <source>
        <dbReference type="Google" id="ProtNLM"/>
    </source>
</evidence>
<evidence type="ECO:0000256" key="1">
    <source>
        <dbReference type="ARBA" id="ARBA00005702"/>
    </source>
</evidence>
<evidence type="ECO:0000256" key="2">
    <source>
        <dbReference type="ARBA" id="ARBA00023054"/>
    </source>
</evidence>
<comment type="similarity">
    <text evidence="1">Belongs to the TPD52 family.</text>
</comment>
<dbReference type="Pfam" id="PF04201">
    <property type="entry name" value="TPD52"/>
    <property type="match status" value="2"/>
</dbReference>
<feature type="coiled-coil region" evidence="3">
    <location>
        <begin position="26"/>
        <end position="60"/>
    </location>
</feature>
<dbReference type="AlphaFoldDB" id="U5EZ65"/>
<dbReference type="EMBL" id="GANO01001353">
    <property type="protein sequence ID" value="JAB58518.1"/>
    <property type="molecule type" value="mRNA"/>
</dbReference>